<proteinExistence type="predicted"/>
<gene>
    <name evidence="2" type="ORF">B0H63DRAFT_482622</name>
</gene>
<feature type="compositionally biased region" description="Low complexity" evidence="1">
    <location>
        <begin position="214"/>
        <end position="230"/>
    </location>
</feature>
<reference evidence="2" key="1">
    <citation type="journal article" date="2023" name="Mol. Phylogenet. Evol.">
        <title>Genome-scale phylogeny and comparative genomics of the fungal order Sordariales.</title>
        <authorList>
            <person name="Hensen N."/>
            <person name="Bonometti L."/>
            <person name="Westerberg I."/>
            <person name="Brannstrom I.O."/>
            <person name="Guillou S."/>
            <person name="Cros-Aarteil S."/>
            <person name="Calhoun S."/>
            <person name="Haridas S."/>
            <person name="Kuo A."/>
            <person name="Mondo S."/>
            <person name="Pangilinan J."/>
            <person name="Riley R."/>
            <person name="LaButti K."/>
            <person name="Andreopoulos B."/>
            <person name="Lipzen A."/>
            <person name="Chen C."/>
            <person name="Yan M."/>
            <person name="Daum C."/>
            <person name="Ng V."/>
            <person name="Clum A."/>
            <person name="Steindorff A."/>
            <person name="Ohm R.A."/>
            <person name="Martin F."/>
            <person name="Silar P."/>
            <person name="Natvig D.O."/>
            <person name="Lalanne C."/>
            <person name="Gautier V."/>
            <person name="Ament-Velasquez S.L."/>
            <person name="Kruys A."/>
            <person name="Hutchinson M.I."/>
            <person name="Powell A.J."/>
            <person name="Barry K."/>
            <person name="Miller A.N."/>
            <person name="Grigoriev I.V."/>
            <person name="Debuchy R."/>
            <person name="Gladieux P."/>
            <person name="Hiltunen Thoren M."/>
            <person name="Johannesson H."/>
        </authorList>
    </citation>
    <scope>NUCLEOTIDE SEQUENCE</scope>
    <source>
        <strain evidence="2">CBS 232.78</strain>
    </source>
</reference>
<feature type="compositionally biased region" description="Low complexity" evidence="1">
    <location>
        <begin position="89"/>
        <end position="111"/>
    </location>
</feature>
<evidence type="ECO:0008006" key="4">
    <source>
        <dbReference type="Google" id="ProtNLM"/>
    </source>
</evidence>
<sequence length="608" mass="65507">MSLAHVKRQNPWPRERKLEAHCDTRCIPNSCIAMSSTFSGALTRSRSLRKPSSKPEKEMMGGNNGGQQDSRTCSPSRLPVKGTIGGIERSASTRAAPAASATGAPATRSSRPISGVFGRLATASSTTSTTSTRRAAAATESERPSPPPQSDTISRPPRTTRSTSVTARPTSSSGVPASSNSSRPRVGSSAHARTKSSVTTLTGATILRPPSQTSASSSDAAPAVAAPAVADRARPPHASSTARPGHRRALSNSSSSTYSAPPPPVSHHQKPDTTTTTTTNTTSSRHHPPISSLHRPAFTTLQKHYSPAKSLAPKALTSTFLAPPSPSKLPANVAISTETSRLQTELLQLHLLHRDAAHTRAQWDASAQAKLGQRFHAVSRKEEDVARLLKCEEERRNAVALAAWDLSSSSSGKELEVKIQALDSMVSGLWGLGEPGGRYARVVRRFERWADRVEEIMAAQRDSEIQLDELALVAEPDDDARGWKDECAGLVRRLEEWRRRLRELDPPPPPLLLQQHQAEGEQEQEEAAARPSSSSSSSSLEKILAACRCLVHDMLAELNTMEQIEREVVADENAWVRKMNRLGEEKENDDSFWGGGGENGAGAIWRGL</sequence>
<evidence type="ECO:0000256" key="1">
    <source>
        <dbReference type="SAM" id="MobiDB-lite"/>
    </source>
</evidence>
<organism evidence="2 3">
    <name type="scientific">Podospora didyma</name>
    <dbReference type="NCBI Taxonomy" id="330526"/>
    <lineage>
        <taxon>Eukaryota</taxon>
        <taxon>Fungi</taxon>
        <taxon>Dikarya</taxon>
        <taxon>Ascomycota</taxon>
        <taxon>Pezizomycotina</taxon>
        <taxon>Sordariomycetes</taxon>
        <taxon>Sordariomycetidae</taxon>
        <taxon>Sordariales</taxon>
        <taxon>Podosporaceae</taxon>
        <taxon>Podospora</taxon>
    </lineage>
</organism>
<evidence type="ECO:0000313" key="2">
    <source>
        <dbReference type="EMBL" id="KAK3375334.1"/>
    </source>
</evidence>
<comment type="caution">
    <text evidence="2">The sequence shown here is derived from an EMBL/GenBank/DDBJ whole genome shotgun (WGS) entry which is preliminary data.</text>
</comment>
<feature type="compositionally biased region" description="Low complexity" evidence="1">
    <location>
        <begin position="121"/>
        <end position="139"/>
    </location>
</feature>
<accession>A0AAE0KF26</accession>
<feature type="compositionally biased region" description="Polar residues" evidence="1">
    <location>
        <begin position="66"/>
        <end position="75"/>
    </location>
</feature>
<protein>
    <recommendedName>
        <fullName evidence="4">Aga1 a-agglutinin anchor subunit</fullName>
    </recommendedName>
</protein>
<evidence type="ECO:0000313" key="3">
    <source>
        <dbReference type="Proteomes" id="UP001285441"/>
    </source>
</evidence>
<dbReference type="Proteomes" id="UP001285441">
    <property type="component" value="Unassembled WGS sequence"/>
</dbReference>
<reference evidence="2" key="2">
    <citation type="submission" date="2023-06" db="EMBL/GenBank/DDBJ databases">
        <authorList>
            <consortium name="Lawrence Berkeley National Laboratory"/>
            <person name="Haridas S."/>
            <person name="Hensen N."/>
            <person name="Bonometti L."/>
            <person name="Westerberg I."/>
            <person name="Brannstrom I.O."/>
            <person name="Guillou S."/>
            <person name="Cros-Aarteil S."/>
            <person name="Calhoun S."/>
            <person name="Kuo A."/>
            <person name="Mondo S."/>
            <person name="Pangilinan J."/>
            <person name="Riley R."/>
            <person name="LaButti K."/>
            <person name="Andreopoulos B."/>
            <person name="Lipzen A."/>
            <person name="Chen C."/>
            <person name="Yanf M."/>
            <person name="Daum C."/>
            <person name="Ng V."/>
            <person name="Clum A."/>
            <person name="Steindorff A."/>
            <person name="Ohm R."/>
            <person name="Martin F."/>
            <person name="Silar P."/>
            <person name="Natvig D."/>
            <person name="Lalanne C."/>
            <person name="Gautier V."/>
            <person name="Ament-velasquez S.L."/>
            <person name="Kruys A."/>
            <person name="Hutchinson M.I."/>
            <person name="Powell A.J."/>
            <person name="Barry K."/>
            <person name="Miller A.N."/>
            <person name="Grigoriev I.V."/>
            <person name="Debuchy R."/>
            <person name="Gladieux P."/>
            <person name="Thoren M.H."/>
            <person name="Johannesson H."/>
        </authorList>
    </citation>
    <scope>NUCLEOTIDE SEQUENCE</scope>
    <source>
        <strain evidence="2">CBS 232.78</strain>
    </source>
</reference>
<feature type="compositionally biased region" description="Low complexity" evidence="1">
    <location>
        <begin position="273"/>
        <end position="282"/>
    </location>
</feature>
<name>A0AAE0KF26_9PEZI</name>
<feature type="region of interest" description="Disordered" evidence="1">
    <location>
        <begin position="505"/>
        <end position="537"/>
    </location>
</feature>
<dbReference type="AlphaFoldDB" id="A0AAE0KF26"/>
<feature type="compositionally biased region" description="Low complexity" evidence="1">
    <location>
        <begin position="152"/>
        <end position="189"/>
    </location>
</feature>
<keyword evidence="3" id="KW-1185">Reference proteome</keyword>
<feature type="region of interest" description="Disordered" evidence="1">
    <location>
        <begin position="40"/>
        <end position="293"/>
    </location>
</feature>
<dbReference type="EMBL" id="JAULSW010000007">
    <property type="protein sequence ID" value="KAK3375334.1"/>
    <property type="molecule type" value="Genomic_DNA"/>
</dbReference>